<keyword evidence="1" id="KW-0472">Membrane</keyword>
<comment type="caution">
    <text evidence="2">The sequence shown here is derived from an EMBL/GenBank/DDBJ whole genome shotgun (WGS) entry which is preliminary data.</text>
</comment>
<keyword evidence="1" id="KW-0812">Transmembrane</keyword>
<accession>A0A562ZWW4</accession>
<dbReference type="Proteomes" id="UP000318199">
    <property type="component" value="Unassembled WGS sequence"/>
</dbReference>
<keyword evidence="3" id="KW-1185">Reference proteome</keyword>
<protein>
    <submittedName>
        <fullName evidence="2">Uncharacterized protein</fullName>
    </submittedName>
</protein>
<keyword evidence="1" id="KW-1133">Transmembrane helix</keyword>
<reference evidence="2 3" key="1">
    <citation type="submission" date="2019-07" db="EMBL/GenBank/DDBJ databases">
        <title>Caenimonas sedimenti sp. nov., isolated from activated sludge.</title>
        <authorList>
            <person name="Xu J."/>
        </authorList>
    </citation>
    <scope>NUCLEOTIDE SEQUENCE [LARGE SCALE GENOMIC DNA]</scope>
    <source>
        <strain evidence="2 3">HX-9-20</strain>
    </source>
</reference>
<gene>
    <name evidence="2" type="ORF">FN976_01120</name>
</gene>
<feature type="transmembrane region" description="Helical" evidence="1">
    <location>
        <begin position="41"/>
        <end position="61"/>
    </location>
</feature>
<sequence length="64" mass="7099">MSRGICSYFLPSIVALRAAMRQACAQKKRPRMRPFAMAEPSLALLLLLLALLVLLIHFGLLESS</sequence>
<evidence type="ECO:0000256" key="1">
    <source>
        <dbReference type="SAM" id="Phobius"/>
    </source>
</evidence>
<name>A0A562ZWW4_9BURK</name>
<evidence type="ECO:0000313" key="2">
    <source>
        <dbReference type="EMBL" id="TWO72876.1"/>
    </source>
</evidence>
<dbReference type="RefSeq" id="WP_145890132.1">
    <property type="nucleotide sequence ID" value="NZ_VOBQ01000002.1"/>
</dbReference>
<dbReference type="EMBL" id="VOBQ01000002">
    <property type="protein sequence ID" value="TWO72876.1"/>
    <property type="molecule type" value="Genomic_DNA"/>
</dbReference>
<evidence type="ECO:0000313" key="3">
    <source>
        <dbReference type="Proteomes" id="UP000318199"/>
    </source>
</evidence>
<dbReference type="AlphaFoldDB" id="A0A562ZWW4"/>
<organism evidence="2 3">
    <name type="scientific">Caenimonas sedimenti</name>
    <dbReference type="NCBI Taxonomy" id="2596921"/>
    <lineage>
        <taxon>Bacteria</taxon>
        <taxon>Pseudomonadati</taxon>
        <taxon>Pseudomonadota</taxon>
        <taxon>Betaproteobacteria</taxon>
        <taxon>Burkholderiales</taxon>
        <taxon>Comamonadaceae</taxon>
        <taxon>Caenimonas</taxon>
    </lineage>
</organism>
<proteinExistence type="predicted"/>